<proteinExistence type="predicted"/>
<organism evidence="2 3">
    <name type="scientific">Popillia japonica</name>
    <name type="common">Japanese beetle</name>
    <dbReference type="NCBI Taxonomy" id="7064"/>
    <lineage>
        <taxon>Eukaryota</taxon>
        <taxon>Metazoa</taxon>
        <taxon>Ecdysozoa</taxon>
        <taxon>Arthropoda</taxon>
        <taxon>Hexapoda</taxon>
        <taxon>Insecta</taxon>
        <taxon>Pterygota</taxon>
        <taxon>Neoptera</taxon>
        <taxon>Endopterygota</taxon>
        <taxon>Coleoptera</taxon>
        <taxon>Polyphaga</taxon>
        <taxon>Scarabaeiformia</taxon>
        <taxon>Scarabaeidae</taxon>
        <taxon>Rutelinae</taxon>
        <taxon>Popillia</taxon>
    </lineage>
</organism>
<evidence type="ECO:0000313" key="3">
    <source>
        <dbReference type="Proteomes" id="UP001458880"/>
    </source>
</evidence>
<reference evidence="2 3" key="1">
    <citation type="journal article" date="2024" name="BMC Genomics">
        <title>De novo assembly and annotation of Popillia japonica's genome with initial clues to its potential as an invasive pest.</title>
        <authorList>
            <person name="Cucini C."/>
            <person name="Boschi S."/>
            <person name="Funari R."/>
            <person name="Cardaioli E."/>
            <person name="Iannotti N."/>
            <person name="Marturano G."/>
            <person name="Paoli F."/>
            <person name="Bruttini M."/>
            <person name="Carapelli A."/>
            <person name="Frati F."/>
            <person name="Nardi F."/>
        </authorList>
    </citation>
    <scope>NUCLEOTIDE SEQUENCE [LARGE SCALE GENOMIC DNA]</scope>
    <source>
        <strain evidence="2">DMR45628</strain>
    </source>
</reference>
<dbReference type="InterPro" id="IPR004875">
    <property type="entry name" value="DDE_SF_endonuclease_dom"/>
</dbReference>
<dbReference type="GO" id="GO:0004519">
    <property type="term" value="F:endonuclease activity"/>
    <property type="evidence" value="ECO:0007669"/>
    <property type="project" value="UniProtKB-KW"/>
</dbReference>
<dbReference type="Proteomes" id="UP001458880">
    <property type="component" value="Unassembled WGS sequence"/>
</dbReference>
<sequence>MLSEGELLRTEVEAAPENQWNKQVSDNADKFGLFFKLMPDKYYVFKGETCHGGKASKERLTVLACANSDGSEKLRLLVIGKAKNPRCLKNIRSFPVTYDAQSRAWMTGLRFIDWLKALDNLELG</sequence>
<dbReference type="GO" id="GO:0005634">
    <property type="term" value="C:nucleus"/>
    <property type="evidence" value="ECO:0007669"/>
    <property type="project" value="TreeGrafter"/>
</dbReference>
<comment type="caution">
    <text evidence="2">The sequence shown here is derived from an EMBL/GenBank/DDBJ whole genome shotgun (WGS) entry which is preliminary data.</text>
</comment>
<dbReference type="PANTHER" id="PTHR19303:SF73">
    <property type="entry name" value="PROTEIN PDC2"/>
    <property type="match status" value="1"/>
</dbReference>
<dbReference type="InterPro" id="IPR050863">
    <property type="entry name" value="CenT-Element_Derived"/>
</dbReference>
<name>A0AAW1HTS2_POPJA</name>
<keyword evidence="3" id="KW-1185">Reference proteome</keyword>
<evidence type="ECO:0000259" key="1">
    <source>
        <dbReference type="Pfam" id="PF03184"/>
    </source>
</evidence>
<dbReference type="GO" id="GO:0003677">
    <property type="term" value="F:DNA binding"/>
    <property type="evidence" value="ECO:0007669"/>
    <property type="project" value="TreeGrafter"/>
</dbReference>
<gene>
    <name evidence="2" type="ORF">QE152_g39768</name>
</gene>
<feature type="domain" description="DDE-1" evidence="1">
    <location>
        <begin position="57"/>
        <end position="119"/>
    </location>
</feature>
<protein>
    <submittedName>
        <fullName evidence="2">DDE superfamily endonuclease</fullName>
    </submittedName>
</protein>
<keyword evidence="2" id="KW-0378">Hydrolase</keyword>
<evidence type="ECO:0000313" key="2">
    <source>
        <dbReference type="EMBL" id="KAK9679721.1"/>
    </source>
</evidence>
<dbReference type="Pfam" id="PF03184">
    <property type="entry name" value="DDE_1"/>
    <property type="match status" value="1"/>
</dbReference>
<dbReference type="AlphaFoldDB" id="A0AAW1HTS2"/>
<keyword evidence="2" id="KW-0540">Nuclease</keyword>
<accession>A0AAW1HTS2</accession>
<dbReference type="PANTHER" id="PTHR19303">
    <property type="entry name" value="TRANSPOSON"/>
    <property type="match status" value="1"/>
</dbReference>
<dbReference type="EMBL" id="JASPKY010000987">
    <property type="protein sequence ID" value="KAK9679721.1"/>
    <property type="molecule type" value="Genomic_DNA"/>
</dbReference>
<keyword evidence="2" id="KW-0255">Endonuclease</keyword>